<organism evidence="1 2">
    <name type="scientific">Pantoea stewartii subsp. stewartii DC283</name>
    <dbReference type="NCBI Taxonomy" id="660596"/>
    <lineage>
        <taxon>Bacteria</taxon>
        <taxon>Pseudomonadati</taxon>
        <taxon>Pseudomonadota</taxon>
        <taxon>Gammaproteobacteria</taxon>
        <taxon>Enterobacterales</taxon>
        <taxon>Erwiniaceae</taxon>
        <taxon>Pantoea</taxon>
    </lineage>
</organism>
<reference evidence="1 2" key="1">
    <citation type="submission" date="2016-10" db="EMBL/GenBank/DDBJ databases">
        <title>Complete Genome Assembly of Pantoea stewartii subsp. stewartii DC283, a Corn Pathogen.</title>
        <authorList>
            <person name="Duong D.A."/>
            <person name="Stevens A.M."/>
            <person name="Jensen R.V."/>
        </authorList>
    </citation>
    <scope>NUCLEOTIDE SEQUENCE [LARGE SCALE GENOMIC DNA]</scope>
    <source>
        <strain evidence="1 2">DC283</strain>
    </source>
</reference>
<name>A0ABN4YZE2_PANSE</name>
<proteinExistence type="predicted"/>
<accession>A0ABN4YZE2</accession>
<gene>
    <name evidence="1" type="ORF">DSJ_03020</name>
</gene>
<sequence length="86" mass="9697">MRWCQRTITARFAVDDAAIIRTVSMGERLKSMAQRQPTNIVPHQNVTTLLKPFSTVVAEIRQNLLSGALCMKNCPVTVIDSRARNR</sequence>
<dbReference type="Proteomes" id="UP000192380">
    <property type="component" value="Chromosome"/>
</dbReference>
<protein>
    <submittedName>
        <fullName evidence="1">Uncharacterized protein</fullName>
    </submittedName>
</protein>
<evidence type="ECO:0000313" key="1">
    <source>
        <dbReference type="EMBL" id="ARF48433.1"/>
    </source>
</evidence>
<dbReference type="EMBL" id="CP017581">
    <property type="protein sequence ID" value="ARF48433.1"/>
    <property type="molecule type" value="Genomic_DNA"/>
</dbReference>
<evidence type="ECO:0000313" key="2">
    <source>
        <dbReference type="Proteomes" id="UP000192380"/>
    </source>
</evidence>
<keyword evidence="2" id="KW-1185">Reference proteome</keyword>